<accession>A0A4Q0SDB7</accession>
<dbReference type="Proteomes" id="UP000289546">
    <property type="component" value="Unassembled WGS sequence"/>
</dbReference>
<comment type="caution">
    <text evidence="2">The sequence shown here is derived from an EMBL/GenBank/DDBJ whole genome shotgun (WGS) entry which is preliminary data.</text>
</comment>
<evidence type="ECO:0000256" key="1">
    <source>
        <dbReference type="SAM" id="MobiDB-lite"/>
    </source>
</evidence>
<keyword evidence="3" id="KW-1185">Reference proteome</keyword>
<proteinExistence type="predicted"/>
<dbReference type="EMBL" id="LBJQ01000009">
    <property type="protein sequence ID" value="RXH37121.1"/>
    <property type="molecule type" value="Genomic_DNA"/>
</dbReference>
<gene>
    <name evidence="2" type="ORF">XH99_02925</name>
</gene>
<evidence type="ECO:0000313" key="2">
    <source>
        <dbReference type="EMBL" id="RXH37121.1"/>
    </source>
</evidence>
<evidence type="ECO:0008006" key="4">
    <source>
        <dbReference type="Google" id="ProtNLM"/>
    </source>
</evidence>
<sequence length="65" mass="7344">MELAGMDRECLDTLSIDELWALHTEVDQILAARLFAEKRELEKRLDQLGQGANLNEPAKNSPAKH</sequence>
<organism evidence="2 3">
    <name type="scientific">Bradyrhizobium nanningense</name>
    <dbReference type="NCBI Taxonomy" id="1325118"/>
    <lineage>
        <taxon>Bacteria</taxon>
        <taxon>Pseudomonadati</taxon>
        <taxon>Pseudomonadota</taxon>
        <taxon>Alphaproteobacteria</taxon>
        <taxon>Hyphomicrobiales</taxon>
        <taxon>Nitrobacteraceae</taxon>
        <taxon>Bradyrhizobium</taxon>
    </lineage>
</organism>
<evidence type="ECO:0000313" key="3">
    <source>
        <dbReference type="Proteomes" id="UP000289546"/>
    </source>
</evidence>
<feature type="region of interest" description="Disordered" evidence="1">
    <location>
        <begin position="46"/>
        <end position="65"/>
    </location>
</feature>
<protein>
    <recommendedName>
        <fullName evidence="4">DNA-binding protein H-NS</fullName>
    </recommendedName>
</protein>
<reference evidence="2 3" key="1">
    <citation type="submission" date="2015-04" db="EMBL/GenBank/DDBJ databases">
        <title>Comparative genomics of rhizobia nodulating Arachis hypogaea in China.</title>
        <authorList>
            <person name="Li Y."/>
        </authorList>
    </citation>
    <scope>NUCLEOTIDE SEQUENCE [LARGE SCALE GENOMIC DNA]</scope>
    <source>
        <strain evidence="2 3">CCBAU 51757</strain>
    </source>
</reference>
<dbReference type="AlphaFoldDB" id="A0A4Q0SDB7"/>
<name>A0A4Q0SDB7_9BRAD</name>